<sequence length="105" mass="11840">MKIGKRYEMWKEKDLPEFLQLLLTDKFGTCIVGILGFAISIAAQITFPAPRRSYFATTIFAVKQMILVFMPSWCVGALGIFAFLAIKALEIDRLSQVSTVKVKFT</sequence>
<evidence type="ECO:0000313" key="3">
    <source>
        <dbReference type="Proteomes" id="UP000663845"/>
    </source>
</evidence>
<gene>
    <name evidence="2" type="ORF">JYZ213_LOCUS3405</name>
</gene>
<dbReference type="AlphaFoldDB" id="A0A813QFV3"/>
<organism evidence="2 3">
    <name type="scientific">Adineta steineri</name>
    <dbReference type="NCBI Taxonomy" id="433720"/>
    <lineage>
        <taxon>Eukaryota</taxon>
        <taxon>Metazoa</taxon>
        <taxon>Spiralia</taxon>
        <taxon>Gnathifera</taxon>
        <taxon>Rotifera</taxon>
        <taxon>Eurotatoria</taxon>
        <taxon>Bdelloidea</taxon>
        <taxon>Adinetida</taxon>
        <taxon>Adinetidae</taxon>
        <taxon>Adineta</taxon>
    </lineage>
</organism>
<comment type="caution">
    <text evidence="2">The sequence shown here is derived from an EMBL/GenBank/DDBJ whole genome shotgun (WGS) entry which is preliminary data.</text>
</comment>
<dbReference type="EMBL" id="CAJNOG010000018">
    <property type="protein sequence ID" value="CAF0767183.1"/>
    <property type="molecule type" value="Genomic_DNA"/>
</dbReference>
<feature type="transmembrane region" description="Helical" evidence="1">
    <location>
        <begin position="65"/>
        <end position="86"/>
    </location>
</feature>
<protein>
    <submittedName>
        <fullName evidence="2">Uncharacterized protein</fullName>
    </submittedName>
</protein>
<keyword evidence="1" id="KW-0472">Membrane</keyword>
<accession>A0A813QFV3</accession>
<evidence type="ECO:0000313" key="2">
    <source>
        <dbReference type="EMBL" id="CAF0767183.1"/>
    </source>
</evidence>
<feature type="transmembrane region" description="Helical" evidence="1">
    <location>
        <begin position="21"/>
        <end position="45"/>
    </location>
</feature>
<proteinExistence type="predicted"/>
<keyword evidence="1" id="KW-1133">Transmembrane helix</keyword>
<reference evidence="2" key="1">
    <citation type="submission" date="2021-02" db="EMBL/GenBank/DDBJ databases">
        <authorList>
            <person name="Nowell W R."/>
        </authorList>
    </citation>
    <scope>NUCLEOTIDE SEQUENCE</scope>
</reference>
<evidence type="ECO:0000256" key="1">
    <source>
        <dbReference type="SAM" id="Phobius"/>
    </source>
</evidence>
<name>A0A813QFV3_9BILA</name>
<keyword evidence="1" id="KW-0812">Transmembrane</keyword>
<dbReference type="Proteomes" id="UP000663845">
    <property type="component" value="Unassembled WGS sequence"/>
</dbReference>